<keyword evidence="12" id="KW-1185">Reference proteome</keyword>
<reference evidence="11" key="1">
    <citation type="submission" date="2023-11" db="EMBL/GenBank/DDBJ databases">
        <title>The genome sequences of three competitors of mushroom-forming fungi.</title>
        <authorList>
            <person name="Beijen E."/>
            <person name="Ohm R.A."/>
        </authorList>
    </citation>
    <scope>NUCLEOTIDE SEQUENCE</scope>
    <source>
        <strain evidence="11">CBS 100526</strain>
    </source>
</reference>
<dbReference type="GeneID" id="87915747"/>
<dbReference type="SUPFAM" id="SSF100950">
    <property type="entry name" value="NagB/RpiA/CoA transferase-like"/>
    <property type="match status" value="1"/>
</dbReference>
<keyword evidence="4" id="KW-0396">Initiation factor</keyword>
<gene>
    <name evidence="11" type="ORF">Triagg1_1739</name>
</gene>
<evidence type="ECO:0000256" key="1">
    <source>
        <dbReference type="ARBA" id="ARBA00004514"/>
    </source>
</evidence>
<dbReference type="RefSeq" id="XP_062759278.1">
    <property type="nucleotide sequence ID" value="XM_062895842.1"/>
</dbReference>
<feature type="compositionally biased region" description="Low complexity" evidence="10">
    <location>
        <begin position="33"/>
        <end position="43"/>
    </location>
</feature>
<dbReference type="InterPro" id="IPR000649">
    <property type="entry name" value="IF-2B-related"/>
</dbReference>
<evidence type="ECO:0000313" key="11">
    <source>
        <dbReference type="EMBL" id="KAK4082849.1"/>
    </source>
</evidence>
<feature type="compositionally biased region" description="Basic and acidic residues" evidence="10">
    <location>
        <begin position="14"/>
        <end position="32"/>
    </location>
</feature>
<organism evidence="11 12">
    <name type="scientific">Trichoderma aggressivum f. europaeum</name>
    <dbReference type="NCBI Taxonomy" id="173218"/>
    <lineage>
        <taxon>Eukaryota</taxon>
        <taxon>Fungi</taxon>
        <taxon>Dikarya</taxon>
        <taxon>Ascomycota</taxon>
        <taxon>Pezizomycotina</taxon>
        <taxon>Sordariomycetes</taxon>
        <taxon>Hypocreomycetidae</taxon>
        <taxon>Hypocreales</taxon>
        <taxon>Hypocreaceae</taxon>
        <taxon>Trichoderma</taxon>
    </lineage>
</organism>
<evidence type="ECO:0000256" key="9">
    <source>
        <dbReference type="RuleBase" id="RU003814"/>
    </source>
</evidence>
<dbReference type="AlphaFoldDB" id="A0AAE1ILK9"/>
<name>A0AAE1ILK9_9HYPO</name>
<evidence type="ECO:0000256" key="4">
    <source>
        <dbReference type="ARBA" id="ARBA00022540"/>
    </source>
</evidence>
<dbReference type="GO" id="GO:0005829">
    <property type="term" value="C:cytosol"/>
    <property type="evidence" value="ECO:0007669"/>
    <property type="project" value="UniProtKB-SubCell"/>
</dbReference>
<feature type="region of interest" description="Disordered" evidence="10">
    <location>
        <begin position="1"/>
        <end position="127"/>
    </location>
</feature>
<evidence type="ECO:0000256" key="10">
    <source>
        <dbReference type="SAM" id="MobiDB-lite"/>
    </source>
</evidence>
<evidence type="ECO:0000313" key="12">
    <source>
        <dbReference type="Proteomes" id="UP001273209"/>
    </source>
</evidence>
<sequence length="479" mass="51554">MAAEAGQPAPKSEAPTEKKDQGDQKKGAKDQSKAPTATAAAAAEGGEKKLSNAELKKKAKEEKAARRAAAKVSQPQPPASAPGQGDSAKGGKPKPKQDGPQAGAQHGKTAVPRSAAPMTATAPKEAKPSVPECFSHLAMAKGVNLTHADKDVHPAVLLLGQQMSTMAISDSTTRLEATLLAFKKVKDRFYYQVIFTGIHTSNKRIQNQVIDSYTTPHGTTLSRHFTSHVLNPQIVYLTACRPMCFSMGNAIRWLKLQISKIDIDMADSDAKKLLCEAIDSFIHERITLADLVIVNTAADMIAQDDVILTYAHHHLVERALLKAKAAGKRFKVILVDDPFERVGLAHVKKLAAAGIPVAYSPDFGALRTNLQEATTVLVAAEAMFSNGAMYARAGTCDVATAAFDLGVRVTSLCETINFTERVSIDSLTYNEIDPERNTDEEFRLLFDTTRDKSISAVVTELGICSAKSVPAILRKLEEL</sequence>
<accession>A0AAE1ILK9</accession>
<comment type="caution">
    <text evidence="11">The sequence shown here is derived from an EMBL/GenBank/DDBJ whole genome shotgun (WGS) entry which is preliminary data.</text>
</comment>
<comment type="subcellular location">
    <subcellularLocation>
        <location evidence="1">Cytoplasm</location>
        <location evidence="1">Cytosol</location>
    </subcellularLocation>
</comment>
<evidence type="ECO:0000256" key="2">
    <source>
        <dbReference type="ARBA" id="ARBA00007251"/>
    </source>
</evidence>
<keyword evidence="5" id="KW-0648">Protein biosynthesis</keyword>
<dbReference type="InterPro" id="IPR042529">
    <property type="entry name" value="IF_2B-like_C"/>
</dbReference>
<evidence type="ECO:0000256" key="8">
    <source>
        <dbReference type="ARBA" id="ARBA00046432"/>
    </source>
</evidence>
<evidence type="ECO:0000256" key="6">
    <source>
        <dbReference type="ARBA" id="ARBA00044147"/>
    </source>
</evidence>
<dbReference type="PANTHER" id="PTHR10233">
    <property type="entry name" value="TRANSLATION INITIATION FACTOR EIF-2B"/>
    <property type="match status" value="1"/>
</dbReference>
<dbReference type="Gene3D" id="3.40.50.10470">
    <property type="entry name" value="Translation initiation factor eif-2b, domain 2"/>
    <property type="match status" value="1"/>
</dbReference>
<evidence type="ECO:0000256" key="3">
    <source>
        <dbReference type="ARBA" id="ARBA00022490"/>
    </source>
</evidence>
<evidence type="ECO:0000256" key="5">
    <source>
        <dbReference type="ARBA" id="ARBA00022917"/>
    </source>
</evidence>
<comment type="similarity">
    <text evidence="2 9">Belongs to the eIF-2B alpha/beta/delta subunits family.</text>
</comment>
<protein>
    <recommendedName>
        <fullName evidence="6">Translation initiation factor eIF2B subunit delta</fullName>
    </recommendedName>
    <alternativeName>
        <fullName evidence="7">eIF2B GDP-GTP exchange factor subunit delta</fullName>
    </alternativeName>
</protein>
<proteinExistence type="inferred from homology"/>
<dbReference type="Proteomes" id="UP001273209">
    <property type="component" value="Unassembled WGS sequence"/>
</dbReference>
<comment type="subunit">
    <text evidence="8">Component of the translation initiation factor 2B (eIF2B) complex which is a heterodecamer of two sets of five different subunits: alpha, beta, gamma, delta and epsilon. Subunits alpha, beta and delta comprise a regulatory subcomplex and subunits epsilon and gamma comprise a catalytic subcomplex. Within the complex, the hexameric regulatory complex resides at the center, with the two heterodimeric catalytic subcomplexes bound on opposite sides.</text>
</comment>
<dbReference type="InterPro" id="IPR037171">
    <property type="entry name" value="NagB/RpiA_transferase-like"/>
</dbReference>
<dbReference type="Pfam" id="PF01008">
    <property type="entry name" value="IF-2B"/>
    <property type="match status" value="1"/>
</dbReference>
<feature type="compositionally biased region" description="Basic and acidic residues" evidence="10">
    <location>
        <begin position="45"/>
        <end position="65"/>
    </location>
</feature>
<dbReference type="GO" id="GO:0003743">
    <property type="term" value="F:translation initiation factor activity"/>
    <property type="evidence" value="ECO:0007669"/>
    <property type="project" value="UniProtKB-KW"/>
</dbReference>
<keyword evidence="3" id="KW-0963">Cytoplasm</keyword>
<evidence type="ECO:0000256" key="7">
    <source>
        <dbReference type="ARBA" id="ARBA00044356"/>
    </source>
</evidence>
<dbReference type="PANTHER" id="PTHR10233:SF14">
    <property type="entry name" value="TRANSLATION INITIATION FACTOR EIF-2B SUBUNIT DELTA"/>
    <property type="match status" value="1"/>
</dbReference>
<dbReference type="EMBL" id="JAWRVG010000004">
    <property type="protein sequence ID" value="KAK4082849.1"/>
    <property type="molecule type" value="Genomic_DNA"/>
</dbReference>